<dbReference type="Pfam" id="PF06629">
    <property type="entry name" value="MipA"/>
    <property type="match status" value="1"/>
</dbReference>
<gene>
    <name evidence="2" type="ORF">IC617_06775</name>
</gene>
<evidence type="ECO:0000313" key="3">
    <source>
        <dbReference type="Proteomes" id="UP000638014"/>
    </source>
</evidence>
<protein>
    <submittedName>
        <fullName evidence="2">MipA/OmpV family protein</fullName>
    </submittedName>
</protein>
<feature type="chain" id="PRO_5035221384" evidence="1">
    <location>
        <begin position="26"/>
        <end position="292"/>
    </location>
</feature>
<feature type="signal peptide" evidence="1">
    <location>
        <begin position="1"/>
        <end position="25"/>
    </location>
</feature>
<dbReference type="EMBL" id="JACXAF010000007">
    <property type="protein sequence ID" value="MBD1389128.1"/>
    <property type="molecule type" value="Genomic_DNA"/>
</dbReference>
<keyword evidence="3" id="KW-1185">Reference proteome</keyword>
<evidence type="ECO:0000256" key="1">
    <source>
        <dbReference type="SAM" id="SignalP"/>
    </source>
</evidence>
<accession>A0A8J6QUK1</accession>
<dbReference type="InterPro" id="IPR010583">
    <property type="entry name" value="MipA"/>
</dbReference>
<organism evidence="2 3">
    <name type="scientific">Neiella litorisoli</name>
    <dbReference type="NCBI Taxonomy" id="2771431"/>
    <lineage>
        <taxon>Bacteria</taxon>
        <taxon>Pseudomonadati</taxon>
        <taxon>Pseudomonadota</taxon>
        <taxon>Gammaproteobacteria</taxon>
        <taxon>Alteromonadales</taxon>
        <taxon>Echinimonadaceae</taxon>
        <taxon>Neiella</taxon>
    </lineage>
</organism>
<comment type="caution">
    <text evidence="2">The sequence shown here is derived from an EMBL/GenBank/DDBJ whole genome shotgun (WGS) entry which is preliminary data.</text>
</comment>
<proteinExistence type="predicted"/>
<reference evidence="2" key="1">
    <citation type="submission" date="2020-09" db="EMBL/GenBank/DDBJ databases">
        <title>A novel bacterium of genus Neiella, isolated from South China Sea.</title>
        <authorList>
            <person name="Huang H."/>
            <person name="Mo K."/>
            <person name="Hu Y."/>
        </authorList>
    </citation>
    <scope>NUCLEOTIDE SEQUENCE</scope>
    <source>
        <strain evidence="2">HB171785</strain>
    </source>
</reference>
<dbReference type="AlphaFoldDB" id="A0A8J6QUK1"/>
<name>A0A8J6QUK1_9GAMM</name>
<dbReference type="RefSeq" id="WP_191144234.1">
    <property type="nucleotide sequence ID" value="NZ_JACXAF010000007.1"/>
</dbReference>
<sequence length="292" mass="32712">MVRCLNHLVMLSGLLLLSAFIHSNAETLEVACLTTSSCEPEKPLWEAGLAAAVFYGPDYPAADQSHANPLVVPYFIYRGEVVRAGEGGLIKAQAFEDDRWQLSVSIDGAFNADSDDNDARQGMDDLDYLFGIGPELNYKLYQQQQQKLELKLQLRSVFSTDFSELNQRGYAFETQLRFEDREFFGQQLKFVGTVGPVWATDKLTRYFYQVDERDVTADRPRYDASGGYMGTDVGLGFVVPMFDKKATLFFGGRASFHHGAANDDSPLFLDKTTYAVGLGFAYRLFASDQLVR</sequence>
<dbReference type="Proteomes" id="UP000638014">
    <property type="component" value="Unassembled WGS sequence"/>
</dbReference>
<keyword evidence="1" id="KW-0732">Signal</keyword>
<evidence type="ECO:0000313" key="2">
    <source>
        <dbReference type="EMBL" id="MBD1389128.1"/>
    </source>
</evidence>